<dbReference type="Gene3D" id="3.40.50.410">
    <property type="entry name" value="von Willebrand factor, type A domain"/>
    <property type="match status" value="1"/>
</dbReference>
<dbReference type="PANTHER" id="PTHR24020">
    <property type="entry name" value="COLLAGEN ALPHA"/>
    <property type="match status" value="1"/>
</dbReference>
<dbReference type="PROSITE" id="PS50234">
    <property type="entry name" value="VWFA"/>
    <property type="match status" value="1"/>
</dbReference>
<name>A0ABN7RRX8_OIKDI</name>
<proteinExistence type="predicted"/>
<dbReference type="InterPro" id="IPR036465">
    <property type="entry name" value="vWFA_dom_sf"/>
</dbReference>
<evidence type="ECO:0000313" key="3">
    <source>
        <dbReference type="Proteomes" id="UP001158576"/>
    </source>
</evidence>
<evidence type="ECO:0000259" key="1">
    <source>
        <dbReference type="PROSITE" id="PS50234"/>
    </source>
</evidence>
<dbReference type="SMART" id="SM00327">
    <property type="entry name" value="VWA"/>
    <property type="match status" value="1"/>
</dbReference>
<dbReference type="Pfam" id="PF00092">
    <property type="entry name" value="VWA"/>
    <property type="match status" value="1"/>
</dbReference>
<dbReference type="EMBL" id="OU015568">
    <property type="protein sequence ID" value="CAG5081459.1"/>
    <property type="molecule type" value="Genomic_DNA"/>
</dbReference>
<feature type="domain" description="VWFA" evidence="1">
    <location>
        <begin position="193"/>
        <end position="378"/>
    </location>
</feature>
<evidence type="ECO:0000313" key="2">
    <source>
        <dbReference type="EMBL" id="CAG5081459.1"/>
    </source>
</evidence>
<organism evidence="2 3">
    <name type="scientific">Oikopleura dioica</name>
    <name type="common">Tunicate</name>
    <dbReference type="NCBI Taxonomy" id="34765"/>
    <lineage>
        <taxon>Eukaryota</taxon>
        <taxon>Metazoa</taxon>
        <taxon>Chordata</taxon>
        <taxon>Tunicata</taxon>
        <taxon>Appendicularia</taxon>
        <taxon>Copelata</taxon>
        <taxon>Oikopleuridae</taxon>
        <taxon>Oikopleura</taxon>
    </lineage>
</organism>
<dbReference type="SUPFAM" id="SSF53300">
    <property type="entry name" value="vWA-like"/>
    <property type="match status" value="1"/>
</dbReference>
<gene>
    <name evidence="2" type="ORF">OKIOD_LOCUS1440</name>
</gene>
<reference evidence="2 3" key="1">
    <citation type="submission" date="2021-04" db="EMBL/GenBank/DDBJ databases">
        <authorList>
            <person name="Bliznina A."/>
        </authorList>
    </citation>
    <scope>NUCLEOTIDE SEQUENCE [LARGE SCALE GENOMIC DNA]</scope>
</reference>
<dbReference type="PRINTS" id="PR00453">
    <property type="entry name" value="VWFADOMAIN"/>
</dbReference>
<dbReference type="InterPro" id="IPR002035">
    <property type="entry name" value="VWF_A"/>
</dbReference>
<keyword evidence="3" id="KW-1185">Reference proteome</keyword>
<dbReference type="InterPro" id="IPR050525">
    <property type="entry name" value="ECM_Assembly_Org"/>
</dbReference>
<accession>A0ABN7RRX8</accession>
<dbReference type="Proteomes" id="UP001158576">
    <property type="component" value="Chromosome PAR"/>
</dbReference>
<sequence length="495" mass="55327">MAIERIISSLKTPPFSAIFLISSFQNPTIGPRAIGCCPAGDPTGKPYFPGQGCCCGELYDESTSFCCELSCKVFESTLKGWTQCNAVEVDYTDHTESYSDYDFTTEPWQPTTVQTTMDPNTNSCRRKMWLPHQMEAACTDFSNHGSQCTFQCPSPYKIKIPDNPNYRCENGDWVGDAPECCMRDGCPANMKMDFIFVIDSSSSIKDKNFNYVREYIIGLIKSLPIGENKTRVGVITFNEYPIFRIKPNDYYSKADLLEAVANIPYEGKGTKTARALDFTVENAFLESVGDRPDVPNTVLVLTDGRANDNDQLPESAARLHNHQQTEAVIVVGVGKRIVKEELNIIANGKTNQVFEVSDFRSLTGSYTEGSSVCINQAIDDERAQEGRQRRSTSVEDQLNAIEEKLSVLDEQYNNDEISIAQYASQSRSLQIQKQQLLAQVKEIHIDNKNSKVNCNSSSDSMRFTVQTLCPPRCIDGPAGSKYYSLWEADNALNPY</sequence>
<dbReference type="PANTHER" id="PTHR24020:SF84">
    <property type="entry name" value="VWFA DOMAIN-CONTAINING PROTEIN"/>
    <property type="match status" value="1"/>
</dbReference>
<protein>
    <submittedName>
        <fullName evidence="2">Oidioi.mRNA.OKI2018_I69.PAR.g9882.t1.cds</fullName>
    </submittedName>
</protein>
<dbReference type="CDD" id="cd01472">
    <property type="entry name" value="vWA_collagen"/>
    <property type="match status" value="1"/>
</dbReference>